<proteinExistence type="predicted"/>
<feature type="region of interest" description="Disordered" evidence="1">
    <location>
        <begin position="1"/>
        <end position="57"/>
    </location>
</feature>
<reference evidence="2" key="1">
    <citation type="journal article" date="2021" name="Mol. Ecol. Resour.">
        <title>Apolygus lucorum genome provides insights into omnivorousness and mesophyll feeding.</title>
        <authorList>
            <person name="Liu Y."/>
            <person name="Liu H."/>
            <person name="Wang H."/>
            <person name="Huang T."/>
            <person name="Liu B."/>
            <person name="Yang B."/>
            <person name="Yin L."/>
            <person name="Li B."/>
            <person name="Zhang Y."/>
            <person name="Zhang S."/>
            <person name="Jiang F."/>
            <person name="Zhang X."/>
            <person name="Ren Y."/>
            <person name="Wang B."/>
            <person name="Wang S."/>
            <person name="Lu Y."/>
            <person name="Wu K."/>
            <person name="Fan W."/>
            <person name="Wang G."/>
        </authorList>
    </citation>
    <scope>NUCLEOTIDE SEQUENCE</scope>
    <source>
        <strain evidence="2">12Hb</strain>
    </source>
</reference>
<comment type="caution">
    <text evidence="2">The sequence shown here is derived from an EMBL/GenBank/DDBJ whole genome shotgun (WGS) entry which is preliminary data.</text>
</comment>
<dbReference type="EMBL" id="WIXP02000009">
    <property type="protein sequence ID" value="KAF6205040.1"/>
    <property type="molecule type" value="Genomic_DNA"/>
</dbReference>
<feature type="compositionally biased region" description="Acidic residues" evidence="1">
    <location>
        <begin position="42"/>
        <end position="57"/>
    </location>
</feature>
<name>A0A8S9X7F4_APOLU</name>
<evidence type="ECO:0000256" key="1">
    <source>
        <dbReference type="SAM" id="MobiDB-lite"/>
    </source>
</evidence>
<evidence type="ECO:0000313" key="2">
    <source>
        <dbReference type="EMBL" id="KAF6205040.1"/>
    </source>
</evidence>
<dbReference type="AlphaFoldDB" id="A0A8S9X7F4"/>
<keyword evidence="3" id="KW-1185">Reference proteome</keyword>
<evidence type="ECO:0000313" key="3">
    <source>
        <dbReference type="Proteomes" id="UP000466442"/>
    </source>
</evidence>
<accession>A0A8S9X7F4</accession>
<gene>
    <name evidence="2" type="ORF">GE061_019207</name>
</gene>
<dbReference type="Proteomes" id="UP000466442">
    <property type="component" value="Linkage Group LG9"/>
</dbReference>
<sequence length="277" mass="31966">MDWPVGWEEGSDLDDTDDCEEEENAPSPLVFPPGVGERNDVDCEGEDDEDDEDYGGAEDVDYVTWGQEEENLDCLNVSGEGFDYQYEEEDEYPVPRAAFLTTKDWTPLPQYSERRIETPVYDPKRKWRNYRTRFRNARLQCGGTPSGYTTVQPFGFTEGYPTAVARPLSERVSRRIDFSTASGKPRNPLRYIKKRFNEGLSRLRGVREPPIPHYENGCDACGGPRRCHIGIEEQVDPYCNPRIKSPKWPDFDSPGDWPTYVRMYKTFKDGERYGDYA</sequence>
<protein>
    <submittedName>
        <fullName evidence="2">Uncharacterized protein</fullName>
    </submittedName>
</protein>
<organism evidence="2 3">
    <name type="scientific">Apolygus lucorum</name>
    <name type="common">Small green plant bug</name>
    <name type="synonym">Lygocoris lucorum</name>
    <dbReference type="NCBI Taxonomy" id="248454"/>
    <lineage>
        <taxon>Eukaryota</taxon>
        <taxon>Metazoa</taxon>
        <taxon>Ecdysozoa</taxon>
        <taxon>Arthropoda</taxon>
        <taxon>Hexapoda</taxon>
        <taxon>Insecta</taxon>
        <taxon>Pterygota</taxon>
        <taxon>Neoptera</taxon>
        <taxon>Paraneoptera</taxon>
        <taxon>Hemiptera</taxon>
        <taxon>Heteroptera</taxon>
        <taxon>Panheteroptera</taxon>
        <taxon>Cimicomorpha</taxon>
        <taxon>Miridae</taxon>
        <taxon>Mirini</taxon>
        <taxon>Apolygus</taxon>
    </lineage>
</organism>
<feature type="compositionally biased region" description="Acidic residues" evidence="1">
    <location>
        <begin position="9"/>
        <end position="24"/>
    </location>
</feature>